<accession>A0A7R9F1W9</accession>
<feature type="domain" description="Glycosyl hydrolase family 38 C-terminal" evidence="1">
    <location>
        <begin position="4"/>
        <end position="135"/>
    </location>
</feature>
<dbReference type="GO" id="GO:0005764">
    <property type="term" value="C:lysosome"/>
    <property type="evidence" value="ECO:0007669"/>
    <property type="project" value="TreeGrafter"/>
</dbReference>
<organism evidence="2">
    <name type="scientific">Timema bartmani</name>
    <dbReference type="NCBI Taxonomy" id="61472"/>
    <lineage>
        <taxon>Eukaryota</taxon>
        <taxon>Metazoa</taxon>
        <taxon>Ecdysozoa</taxon>
        <taxon>Arthropoda</taxon>
        <taxon>Hexapoda</taxon>
        <taxon>Insecta</taxon>
        <taxon>Pterygota</taxon>
        <taxon>Neoptera</taxon>
        <taxon>Polyneoptera</taxon>
        <taxon>Phasmatodea</taxon>
        <taxon>Timematodea</taxon>
        <taxon>Timematoidea</taxon>
        <taxon>Timematidae</taxon>
        <taxon>Timema</taxon>
    </lineage>
</organism>
<dbReference type="InterPro" id="IPR050843">
    <property type="entry name" value="Glycosyl_Hydrlase_38"/>
</dbReference>
<protein>
    <recommendedName>
        <fullName evidence="1">Glycosyl hydrolase family 38 C-terminal domain-containing protein</fullName>
    </recommendedName>
</protein>
<evidence type="ECO:0000313" key="2">
    <source>
        <dbReference type="EMBL" id="CAD7445525.1"/>
    </source>
</evidence>
<name>A0A7R9F1W9_9NEOP</name>
<sequence length="188" mass="21528">MYARPLVEEVHQVYNEWVSQVIRVYKEDNHVEFEWLVGPIPVNDGVGKEPVSRFTTNLESGGLFYTDANGRELQERRRDHRVTWTWDVTEPASGNYYPVTSRILLRDHNQGVELAVLNDRAQGGSSLQDGQVELMFSGLSISLPDNVNLLTLEPWLDQQLLVRLEHILESNEDSDLSQEVNIDLQVDP</sequence>
<gene>
    <name evidence="2" type="ORF">TBIB3V08_LOCUS7877</name>
</gene>
<dbReference type="EMBL" id="OD567335">
    <property type="protein sequence ID" value="CAD7445525.1"/>
    <property type="molecule type" value="Genomic_DNA"/>
</dbReference>
<dbReference type="GO" id="GO:0030246">
    <property type="term" value="F:carbohydrate binding"/>
    <property type="evidence" value="ECO:0007669"/>
    <property type="project" value="InterPro"/>
</dbReference>
<evidence type="ECO:0000259" key="1">
    <source>
        <dbReference type="Pfam" id="PF07748"/>
    </source>
</evidence>
<dbReference type="Pfam" id="PF07748">
    <property type="entry name" value="Glyco_hydro_38C"/>
    <property type="match status" value="1"/>
</dbReference>
<dbReference type="GO" id="GO:0006013">
    <property type="term" value="P:mannose metabolic process"/>
    <property type="evidence" value="ECO:0007669"/>
    <property type="project" value="InterPro"/>
</dbReference>
<reference evidence="2" key="1">
    <citation type="submission" date="2020-11" db="EMBL/GenBank/DDBJ databases">
        <authorList>
            <person name="Tran Van P."/>
        </authorList>
    </citation>
    <scope>NUCLEOTIDE SEQUENCE</scope>
</reference>
<dbReference type="Gene3D" id="2.70.98.30">
    <property type="entry name" value="Golgi alpha-mannosidase II, domain 4"/>
    <property type="match status" value="1"/>
</dbReference>
<dbReference type="PANTHER" id="PTHR11607:SF3">
    <property type="entry name" value="LYSOSOMAL ALPHA-MANNOSIDASE"/>
    <property type="match status" value="1"/>
</dbReference>
<dbReference type="GO" id="GO:0004559">
    <property type="term" value="F:alpha-mannosidase activity"/>
    <property type="evidence" value="ECO:0007669"/>
    <property type="project" value="InterPro"/>
</dbReference>
<dbReference type="SUPFAM" id="SSF74650">
    <property type="entry name" value="Galactose mutarotase-like"/>
    <property type="match status" value="1"/>
</dbReference>
<dbReference type="PANTHER" id="PTHR11607">
    <property type="entry name" value="ALPHA-MANNOSIDASE"/>
    <property type="match status" value="1"/>
</dbReference>
<proteinExistence type="predicted"/>
<dbReference type="InterPro" id="IPR011013">
    <property type="entry name" value="Gal_mutarotase_sf_dom"/>
</dbReference>
<dbReference type="AlphaFoldDB" id="A0A7R9F1W9"/>
<dbReference type="InterPro" id="IPR011682">
    <property type="entry name" value="Glyco_hydro_38_C"/>
</dbReference>